<dbReference type="InterPro" id="IPR021710">
    <property type="entry name" value="DUF3293"/>
</dbReference>
<organism evidence="1 2">
    <name type="scientific">Vibrio agarilyticus</name>
    <dbReference type="NCBI Taxonomy" id="2726741"/>
    <lineage>
        <taxon>Bacteria</taxon>
        <taxon>Pseudomonadati</taxon>
        <taxon>Pseudomonadota</taxon>
        <taxon>Gammaproteobacteria</taxon>
        <taxon>Vibrionales</taxon>
        <taxon>Vibrionaceae</taxon>
        <taxon>Vibrio</taxon>
    </lineage>
</organism>
<protein>
    <submittedName>
        <fullName evidence="1">DUF3293 domain-containing protein</fullName>
    </submittedName>
</protein>
<name>A0A7X8TPJ5_9VIBR</name>
<dbReference type="Pfam" id="PF11697">
    <property type="entry name" value="DUF3293"/>
    <property type="match status" value="1"/>
</dbReference>
<evidence type="ECO:0000313" key="2">
    <source>
        <dbReference type="Proteomes" id="UP000535589"/>
    </source>
</evidence>
<dbReference type="Proteomes" id="UP000535589">
    <property type="component" value="Unassembled WGS sequence"/>
</dbReference>
<sequence length="95" mass="10605">MKNSLKNRQLLQSIPNVPMVKVNVGNADFSWFEASFALALSLESARMLGVKFEQNALYWVDNGVLSLHSCDNPHQMTQLGALATRCINPERLTTL</sequence>
<dbReference type="AlphaFoldDB" id="A0A7X8TPJ5"/>
<evidence type="ECO:0000313" key="1">
    <source>
        <dbReference type="EMBL" id="NLS12271.1"/>
    </source>
</evidence>
<proteinExistence type="predicted"/>
<keyword evidence="2" id="KW-1185">Reference proteome</keyword>
<reference evidence="1 2" key="1">
    <citation type="submission" date="2020-04" db="EMBL/GenBank/DDBJ databases">
        <title>Vibrio sp. SM6, a novel species isolated from seawater.</title>
        <authorList>
            <person name="Wang X."/>
        </authorList>
    </citation>
    <scope>NUCLEOTIDE SEQUENCE [LARGE SCALE GENOMIC DNA]</scope>
    <source>
        <strain evidence="1 2">SM6</strain>
    </source>
</reference>
<dbReference type="EMBL" id="JABAIK010000004">
    <property type="protein sequence ID" value="NLS12271.1"/>
    <property type="molecule type" value="Genomic_DNA"/>
</dbReference>
<comment type="caution">
    <text evidence="1">The sequence shown here is derived from an EMBL/GenBank/DDBJ whole genome shotgun (WGS) entry which is preliminary data.</text>
</comment>
<accession>A0A7X8TPJ5</accession>
<gene>
    <name evidence="1" type="ORF">HGP28_05090</name>
</gene>